<evidence type="ECO:0000256" key="1">
    <source>
        <dbReference type="SAM" id="MobiDB-lite"/>
    </source>
</evidence>
<dbReference type="Proteomes" id="UP000696931">
    <property type="component" value="Unassembled WGS sequence"/>
</dbReference>
<feature type="region of interest" description="Disordered" evidence="1">
    <location>
        <begin position="614"/>
        <end position="638"/>
    </location>
</feature>
<name>A0A933SEU0_UNCEI</name>
<feature type="compositionally biased region" description="Polar residues" evidence="1">
    <location>
        <begin position="623"/>
        <end position="638"/>
    </location>
</feature>
<dbReference type="EMBL" id="JACRIW010000077">
    <property type="protein sequence ID" value="MBI5169985.1"/>
    <property type="molecule type" value="Genomic_DNA"/>
</dbReference>
<reference evidence="2" key="1">
    <citation type="submission" date="2020-07" db="EMBL/GenBank/DDBJ databases">
        <title>Huge and variable diversity of episymbiotic CPR bacteria and DPANN archaea in groundwater ecosystems.</title>
        <authorList>
            <person name="He C.Y."/>
            <person name="Keren R."/>
            <person name="Whittaker M."/>
            <person name="Farag I.F."/>
            <person name="Doudna J."/>
            <person name="Cate J.H.D."/>
            <person name="Banfield J.F."/>
        </authorList>
    </citation>
    <scope>NUCLEOTIDE SEQUENCE</scope>
    <source>
        <strain evidence="2">NC_groundwater_1813_Pr3_B-0.1um_71_17</strain>
    </source>
</reference>
<accession>A0A933SEU0</accession>
<proteinExistence type="predicted"/>
<comment type="caution">
    <text evidence="2">The sequence shown here is derived from an EMBL/GenBank/DDBJ whole genome shotgun (WGS) entry which is preliminary data.</text>
</comment>
<evidence type="ECO:0000313" key="2">
    <source>
        <dbReference type="EMBL" id="MBI5169985.1"/>
    </source>
</evidence>
<dbReference type="AlphaFoldDB" id="A0A933SEU0"/>
<organism evidence="2 3">
    <name type="scientific">Eiseniibacteriota bacterium</name>
    <dbReference type="NCBI Taxonomy" id="2212470"/>
    <lineage>
        <taxon>Bacteria</taxon>
        <taxon>Candidatus Eiseniibacteriota</taxon>
    </lineage>
</organism>
<sequence length="638" mass="69692">MITRIPVRFHLYWAGSDRDGAVSGYYWAVVETLATPPGDGLPIPNLPGPKASDYHFTTRSDSTFIFRASEDVSEREHAFYVYAVDNKGKPDPTPARFIFRAYDRFPPEPIVDIARATGTIYTLTGAGVVASTEVKFILDFFEIERPFPRDTVPTGSELFFQWHGEPTIPGSHVLGYRYRLDESSFNVVDSSVHSVTYNGGPGTPAVAPGVKRFTLRAVGESGWRGQTTRYFQMNYAPDSWYSGPDPNDPVAGWSTYTDGNGKRYWYKDVANWSTFNGIPGTLLGADSALVLPAARTERRTFFEIYKDRIWAHEEGDTVHLNSWVVFPAGGTDKDSPYRAKVGVDPNKPVGPVTTVATANGSPVAFRSQVLTVQLDGNPARPSETTSFPVFDIASVYHSPHILPYSGMSVSGAAYAYAIAEDGDGTVDRRIMRVSGRQDSVAYYADVLGIQSAQQVRSKILKFYVNHAPFLKTGDPAFRPAIPNGAGTRATIARTSTFNILADDLDPIDYNVTIQRVGGPQSGVSPVLIRTIDIWGKNSAGRDTSYNVATDLDVASISVTIPTYIVPGIIYVRIRLADNRTSDVAHGARLLRAPDRNGVVQNYYEYPVTLSAPGPEDASIGAAPSTQRPGSPLSSGRRQ</sequence>
<protein>
    <submittedName>
        <fullName evidence="2">Uncharacterized protein</fullName>
    </submittedName>
</protein>
<evidence type="ECO:0000313" key="3">
    <source>
        <dbReference type="Proteomes" id="UP000696931"/>
    </source>
</evidence>
<gene>
    <name evidence="2" type="ORF">HZA61_10890</name>
</gene>